<feature type="region of interest" description="Disordered" evidence="1">
    <location>
        <begin position="88"/>
        <end position="131"/>
    </location>
</feature>
<evidence type="ECO:0000313" key="3">
    <source>
        <dbReference type="Proteomes" id="UP000267029"/>
    </source>
</evidence>
<evidence type="ECO:0000256" key="1">
    <source>
        <dbReference type="SAM" id="MobiDB-lite"/>
    </source>
</evidence>
<feature type="compositionally biased region" description="Low complexity" evidence="1">
    <location>
        <begin position="115"/>
        <end position="131"/>
    </location>
</feature>
<dbReference type="Proteomes" id="UP000267029">
    <property type="component" value="Unassembled WGS sequence"/>
</dbReference>
<accession>A0A0R3UGV4</accession>
<proteinExistence type="predicted"/>
<evidence type="ECO:0000313" key="2">
    <source>
        <dbReference type="EMBL" id="VDD80493.1"/>
    </source>
</evidence>
<dbReference type="WBParaSite" id="MCOS_0000649501-mRNA-1">
    <property type="protein sequence ID" value="MCOS_0000649501-mRNA-1"/>
    <property type="gene ID" value="MCOS_0000649501"/>
</dbReference>
<reference evidence="2 3" key="2">
    <citation type="submission" date="2018-10" db="EMBL/GenBank/DDBJ databases">
        <authorList>
            <consortium name="Pathogen Informatics"/>
        </authorList>
    </citation>
    <scope>NUCLEOTIDE SEQUENCE [LARGE SCALE GENOMIC DNA]</scope>
</reference>
<feature type="compositionally biased region" description="Polar residues" evidence="1">
    <location>
        <begin position="89"/>
        <end position="101"/>
    </location>
</feature>
<name>A0A0R3UGV4_MESCO</name>
<keyword evidence="3" id="KW-1185">Reference proteome</keyword>
<gene>
    <name evidence="2" type="ORF">MCOS_LOCUS6496</name>
</gene>
<organism evidence="4">
    <name type="scientific">Mesocestoides corti</name>
    <name type="common">Flatworm</name>
    <dbReference type="NCBI Taxonomy" id="53468"/>
    <lineage>
        <taxon>Eukaryota</taxon>
        <taxon>Metazoa</taxon>
        <taxon>Spiralia</taxon>
        <taxon>Lophotrochozoa</taxon>
        <taxon>Platyhelminthes</taxon>
        <taxon>Cestoda</taxon>
        <taxon>Eucestoda</taxon>
        <taxon>Cyclophyllidea</taxon>
        <taxon>Mesocestoididae</taxon>
        <taxon>Mesocestoides</taxon>
    </lineage>
</organism>
<dbReference type="OrthoDB" id="6288076at2759"/>
<dbReference type="AlphaFoldDB" id="A0A0R3UGV4"/>
<protein>
    <submittedName>
        <fullName evidence="4">Abdominal-A</fullName>
    </submittedName>
</protein>
<dbReference type="EMBL" id="UXSR01005265">
    <property type="protein sequence ID" value="VDD80493.1"/>
    <property type="molecule type" value="Genomic_DNA"/>
</dbReference>
<sequence>MPWPTDPRFASYFLPGYPAAIAAVMAAMRSSSSPVYSPSAGGVGDYSPGTTGGFLSGLASSSASPAAVAPSHSNSAFYTPPWESHGAVASNTSVFGSPTGNAGSGDGHSANGGESQRSTSVDDSSQVVFVS</sequence>
<reference evidence="4" key="1">
    <citation type="submission" date="2017-02" db="UniProtKB">
        <authorList>
            <consortium name="WormBaseParasite"/>
        </authorList>
    </citation>
    <scope>IDENTIFICATION</scope>
</reference>
<evidence type="ECO:0000313" key="4">
    <source>
        <dbReference type="WBParaSite" id="MCOS_0000649501-mRNA-1"/>
    </source>
</evidence>